<name>A0A2W5DPM2_9BURK</name>
<feature type="domain" description="IraD/Gp25-like" evidence="1">
    <location>
        <begin position="16"/>
        <end position="95"/>
    </location>
</feature>
<dbReference type="SUPFAM" id="SSF160719">
    <property type="entry name" value="gpW/gp25-like"/>
    <property type="match status" value="1"/>
</dbReference>
<evidence type="ECO:0000313" key="3">
    <source>
        <dbReference type="Proteomes" id="UP000249633"/>
    </source>
</evidence>
<dbReference type="AlphaFoldDB" id="A0A2W5DPM2"/>
<dbReference type="Pfam" id="PF04965">
    <property type="entry name" value="GPW_gp25"/>
    <property type="match status" value="1"/>
</dbReference>
<evidence type="ECO:0000313" key="2">
    <source>
        <dbReference type="EMBL" id="PZP30440.1"/>
    </source>
</evidence>
<proteinExistence type="predicted"/>
<reference evidence="2 3" key="1">
    <citation type="submission" date="2017-08" db="EMBL/GenBank/DDBJ databases">
        <title>Infants hospitalized years apart are colonized by the same room-sourced microbial strains.</title>
        <authorList>
            <person name="Brooks B."/>
            <person name="Olm M.R."/>
            <person name="Firek B.A."/>
            <person name="Baker R."/>
            <person name="Thomas B.C."/>
            <person name="Morowitz M.J."/>
            <person name="Banfield J.F."/>
        </authorList>
    </citation>
    <scope>NUCLEOTIDE SEQUENCE [LARGE SCALE GENOMIC DNA]</scope>
    <source>
        <strain evidence="2">S2_012_000_R2_81</strain>
    </source>
</reference>
<dbReference type="Proteomes" id="UP000249633">
    <property type="component" value="Unassembled WGS sequence"/>
</dbReference>
<sequence>MSGMDRNAGRGLEGIAHLRQSIVDILATPIGSRIARRTYGSLLSELVDQPDNGATRVRIFAATAGALMRWEPRLRVSRITLDSGTTPGQLLIGVSGIYVPRSGPDQALQISVPLQFRAAV</sequence>
<evidence type="ECO:0000259" key="1">
    <source>
        <dbReference type="Pfam" id="PF04965"/>
    </source>
</evidence>
<organism evidence="2 3">
    <name type="scientific">Roseateles depolymerans</name>
    <dbReference type="NCBI Taxonomy" id="76731"/>
    <lineage>
        <taxon>Bacteria</taxon>
        <taxon>Pseudomonadati</taxon>
        <taxon>Pseudomonadota</taxon>
        <taxon>Betaproteobacteria</taxon>
        <taxon>Burkholderiales</taxon>
        <taxon>Sphaerotilaceae</taxon>
        <taxon>Roseateles</taxon>
    </lineage>
</organism>
<dbReference type="Gene3D" id="3.10.450.40">
    <property type="match status" value="1"/>
</dbReference>
<accession>A0A2W5DPM2</accession>
<protein>
    <submittedName>
        <fullName evidence="2">Baseplate assembly protein</fullName>
    </submittedName>
</protein>
<gene>
    <name evidence="2" type="ORF">DI603_15055</name>
</gene>
<dbReference type="InterPro" id="IPR007048">
    <property type="entry name" value="IraD/Gp25-like"/>
</dbReference>
<comment type="caution">
    <text evidence="2">The sequence shown here is derived from an EMBL/GenBank/DDBJ whole genome shotgun (WGS) entry which is preliminary data.</text>
</comment>
<dbReference type="EMBL" id="QFOD01000014">
    <property type="protein sequence ID" value="PZP30440.1"/>
    <property type="molecule type" value="Genomic_DNA"/>
</dbReference>